<dbReference type="GO" id="GO:0016491">
    <property type="term" value="F:oxidoreductase activity"/>
    <property type="evidence" value="ECO:0007669"/>
    <property type="project" value="TreeGrafter"/>
</dbReference>
<protein>
    <submittedName>
        <fullName evidence="2">Uncharacterized protein</fullName>
    </submittedName>
</protein>
<dbReference type="AlphaFoldDB" id="A0A381Y7N7"/>
<dbReference type="InterPro" id="IPR036280">
    <property type="entry name" value="Multihaem_cyt_sf"/>
</dbReference>
<dbReference type="EMBL" id="UINC01017459">
    <property type="protein sequence ID" value="SVA72407.1"/>
    <property type="molecule type" value="Genomic_DNA"/>
</dbReference>
<sequence>MHFLLNFFKNYLLRIVFVNSLNKSILWGLIFSFAPTISLGEVPEKITEAVSREKGCLGCHEGIEEIREQGSMMLMQTKIIGKVNGDPNGCVTCHGGNPKGLTAKEAHQGAPKNLANGIGPKTFYPDPGSIWIADRTCGQCHVGYPYRMERGLMNTEAGKIQGNLHTWGIEEVQNHKVPWGNYDIEDKDGLNPMIGTEAYKEYMLAMTKLHPDQFPTKLSQIPLPTTEEIEANPKLAGFTYQRQQCQRCHVGVKGREKRGDYRGMGCSACHIPYSNEGYYEGNDPTINKEERGHLLVHRIQGTRKAKVEVFGMKYSGIPVESCNSCHNRGKRIGVTYQGLMEFEYGTPFNEKGNKQSKLHTKRYLFISDDLHHQIASRPENPKGGLLCQDCHTTIDMHGDGNIFGTTLAQVEIECQDCHGTPQKYPWELPLGYSEEFGRELKSSARGLAEETLPVTSAFATSYEKHDGYLLTARGNPFGNVVKKDEEVILHSATGNDFLIPILKSIAKKNSWKSPNAMVAMEKVKKHAENLECYACHSSWVPQCYGCHVQVNYGKDKEGKPYQDSDWIKGGSERFANGQTIESPLGTHGRKSPGKVFESRSYTRWEEPILGINGEGRVTPLMPGCQVVFTVIDRKGKTIALNQLALSEDEKSELGQVRTPTSLDMAPVQPHSAQRKARTCESCHNNPKALGYGISGGVFQTRYTQDIIEDLIDQKSGKTIPGQFQIQIPKIEKMDFDWSTIIKDGQQVQTVGTHWPLSRSLTKEIRDAMERTGLCMGCHREMSNNEIWSKVSEAGRLNDSEHIELMNKMLKAYAEKKDN</sequence>
<gene>
    <name evidence="2" type="ORF">METZ01_LOCUS125261</name>
</gene>
<accession>A0A381Y7N7</accession>
<evidence type="ECO:0000256" key="1">
    <source>
        <dbReference type="ARBA" id="ARBA00022729"/>
    </source>
</evidence>
<organism evidence="2">
    <name type="scientific">marine metagenome</name>
    <dbReference type="NCBI Taxonomy" id="408172"/>
    <lineage>
        <taxon>unclassified sequences</taxon>
        <taxon>metagenomes</taxon>
        <taxon>ecological metagenomes</taxon>
    </lineage>
</organism>
<evidence type="ECO:0000313" key="2">
    <source>
        <dbReference type="EMBL" id="SVA72407.1"/>
    </source>
</evidence>
<dbReference type="PANTHER" id="PTHR35038">
    <property type="entry name" value="DISSIMILATORY SULFITE REDUCTASE SIRA"/>
    <property type="match status" value="1"/>
</dbReference>
<proteinExistence type="predicted"/>
<name>A0A381Y7N7_9ZZZZ</name>
<dbReference type="SUPFAM" id="SSF48695">
    <property type="entry name" value="Multiheme cytochromes"/>
    <property type="match status" value="2"/>
</dbReference>
<keyword evidence="1" id="KW-0732">Signal</keyword>
<dbReference type="PANTHER" id="PTHR35038:SF8">
    <property type="entry name" value="C-TYPE POLYHEME CYTOCHROME OMCC"/>
    <property type="match status" value="1"/>
</dbReference>
<dbReference type="InterPro" id="IPR051829">
    <property type="entry name" value="Multiheme_Cytochr_ET"/>
</dbReference>
<reference evidence="2" key="1">
    <citation type="submission" date="2018-05" db="EMBL/GenBank/DDBJ databases">
        <authorList>
            <person name="Lanie J.A."/>
            <person name="Ng W.-L."/>
            <person name="Kazmierczak K.M."/>
            <person name="Andrzejewski T.M."/>
            <person name="Davidsen T.M."/>
            <person name="Wayne K.J."/>
            <person name="Tettelin H."/>
            <person name="Glass J.I."/>
            <person name="Rusch D."/>
            <person name="Podicherti R."/>
            <person name="Tsui H.-C.T."/>
            <person name="Winkler M.E."/>
        </authorList>
    </citation>
    <scope>NUCLEOTIDE SEQUENCE</scope>
</reference>
<dbReference type="Gene3D" id="1.10.1130.10">
    <property type="entry name" value="Flavocytochrome C3, Chain A"/>
    <property type="match status" value="2"/>
</dbReference>